<dbReference type="EMBL" id="CP104065">
    <property type="protein sequence ID" value="WAH39339.1"/>
    <property type="molecule type" value="Genomic_DNA"/>
</dbReference>
<keyword evidence="1" id="KW-0472">Membrane</keyword>
<dbReference type="SUPFAM" id="SSF53474">
    <property type="entry name" value="alpha/beta-Hydrolases"/>
    <property type="match status" value="1"/>
</dbReference>
<dbReference type="InterPro" id="IPR029058">
    <property type="entry name" value="AB_hydrolase_fold"/>
</dbReference>
<proteinExistence type="predicted"/>
<dbReference type="PANTHER" id="PTHR43433">
    <property type="entry name" value="HYDROLASE, ALPHA/BETA FOLD FAMILY PROTEIN"/>
    <property type="match status" value="1"/>
</dbReference>
<dbReference type="Gene3D" id="3.40.50.1820">
    <property type="entry name" value="alpha/beta hydrolase"/>
    <property type="match status" value="1"/>
</dbReference>
<organism evidence="3 4">
    <name type="scientific">Alicyclobacillus dauci</name>
    <dbReference type="NCBI Taxonomy" id="1475485"/>
    <lineage>
        <taxon>Bacteria</taxon>
        <taxon>Bacillati</taxon>
        <taxon>Bacillota</taxon>
        <taxon>Bacilli</taxon>
        <taxon>Bacillales</taxon>
        <taxon>Alicyclobacillaceae</taxon>
        <taxon>Alicyclobacillus</taxon>
    </lineage>
</organism>
<dbReference type="InterPro" id="IPR050471">
    <property type="entry name" value="AB_hydrolase"/>
</dbReference>
<feature type="transmembrane region" description="Helical" evidence="1">
    <location>
        <begin position="6"/>
        <end position="24"/>
    </location>
</feature>
<protein>
    <submittedName>
        <fullName evidence="3">Alpha/beta hydrolase</fullName>
    </submittedName>
</protein>
<evidence type="ECO:0000259" key="2">
    <source>
        <dbReference type="Pfam" id="PF00561"/>
    </source>
</evidence>
<dbReference type="RefSeq" id="WP_268047056.1">
    <property type="nucleotide sequence ID" value="NZ_CP104065.1"/>
</dbReference>
<evidence type="ECO:0000313" key="4">
    <source>
        <dbReference type="Proteomes" id="UP001164803"/>
    </source>
</evidence>
<dbReference type="InterPro" id="IPR000073">
    <property type="entry name" value="AB_hydrolase_1"/>
</dbReference>
<reference evidence="3" key="1">
    <citation type="submission" date="2022-08" db="EMBL/GenBank/DDBJ databases">
        <title>Alicyclobacillus dauci DSM2870, complete genome.</title>
        <authorList>
            <person name="Wang Q."/>
            <person name="Cai R."/>
            <person name="Wang Z."/>
        </authorList>
    </citation>
    <scope>NUCLEOTIDE SEQUENCE</scope>
    <source>
        <strain evidence="3">DSM 28700</strain>
        <plasmid evidence="3">unnamed1</plasmid>
    </source>
</reference>
<feature type="domain" description="AB hydrolase-1" evidence="2">
    <location>
        <begin position="67"/>
        <end position="347"/>
    </location>
</feature>
<keyword evidence="4" id="KW-1185">Reference proteome</keyword>
<geneLocation type="plasmid" evidence="3 4">
    <name>unnamed1</name>
</geneLocation>
<name>A0ABY6Z969_9BACL</name>
<accession>A0ABY6Z969</accession>
<sequence length="380" mass="43721">MIIFYWIFAMFLLVIITLLTYRRFVQQAVLKRSVPRHSPHGISTVKTVTIGGIEQAVLIQAHDSSKPVLLLLHGGPGMPAPGVSFRGVDYAYATTTFELMKHYVLVFWDQRGTGRSFHTDIPSDTMNLEQFVSDANELVDHLRNRFHQEKIYLAGLSWGTVIGLTLASRYPEKFHAYAAMAQIVNWSESDQICYDWNLHQAKEKGNRKATSELVDMGCPPYRDVKTWLTLRKWNFMQGAFVYEDEHIKAPILKQYPKTLLSSPDYSIRDVLRIFTKTKNSYTDQMVLDFLKIDFAESVPVVSIPVYFFHGRHDHAVPGLSTKRYYDKLIAPKGKHLVWLENSAHMFYPNDARIVERCLIQMSSITQDVAQNHEENSNLVM</sequence>
<keyword evidence="3" id="KW-0378">Hydrolase</keyword>
<evidence type="ECO:0000313" key="3">
    <source>
        <dbReference type="EMBL" id="WAH39339.1"/>
    </source>
</evidence>
<dbReference type="PANTHER" id="PTHR43433:SF5">
    <property type="entry name" value="AB HYDROLASE-1 DOMAIN-CONTAINING PROTEIN"/>
    <property type="match status" value="1"/>
</dbReference>
<evidence type="ECO:0000256" key="1">
    <source>
        <dbReference type="SAM" id="Phobius"/>
    </source>
</evidence>
<keyword evidence="3" id="KW-0614">Plasmid</keyword>
<dbReference type="GO" id="GO:0016787">
    <property type="term" value="F:hydrolase activity"/>
    <property type="evidence" value="ECO:0007669"/>
    <property type="project" value="UniProtKB-KW"/>
</dbReference>
<gene>
    <name evidence="3" type="ORF">NZD86_23520</name>
</gene>
<dbReference type="Proteomes" id="UP001164803">
    <property type="component" value="Plasmid unnamed1"/>
</dbReference>
<keyword evidence="1" id="KW-1133">Transmembrane helix</keyword>
<keyword evidence="1" id="KW-0812">Transmembrane</keyword>
<dbReference type="Pfam" id="PF00561">
    <property type="entry name" value="Abhydrolase_1"/>
    <property type="match status" value="1"/>
</dbReference>